<dbReference type="AlphaFoldDB" id="A0AAV5ULN0"/>
<feature type="non-terminal residue" evidence="2">
    <location>
        <position position="1"/>
    </location>
</feature>
<dbReference type="Pfam" id="PF00646">
    <property type="entry name" value="F-box"/>
    <property type="match status" value="1"/>
</dbReference>
<sequence length="498" mass="58463">SFPHVRCASIACLISRITPNRMPRCHNVLDSDSDSEIGWSRTLDLPRSRQSRKIEELVRTAAQATANEPGTSKGLRTSTSRLFLGPAAKRIKLEVREVEDTETEDDKRRNIANWPGDLLNHLIDYLPIDDRIKMRCTCRRLRDIVDNQEMMHTYEIYIKRLDEAEIGLFLPVSRKEGRFVIHNKKFTWKERPLLRTIPEMRRGMVNWTRHHRTRMGRIRTAIKAMFRISMIYRINVEQVNLSNSFIRDLIRVMNGNEIHSLDLSVQMFEQERPDLTLLNNVPAKSIALSVRLKDREPLPHIERFLNISIHTFKQIIIDVRQDSWKFKSSLHYRKSYEEYGINDAALMHYMSGDVCNFLRLKVICRYITKEGVLSAILHLRTREDTEASRGFCVLVHRQVTDNLIANVKSLSQFGDELPTTDAAKTNYDGHRSYHTVGEYLEIRNIKQDMTKDKPPPPLSEVRYFRKGSDEKEKYMTCRVDDDIRWDPFEQPKFQHRPV</sequence>
<dbReference type="InterPro" id="IPR036047">
    <property type="entry name" value="F-box-like_dom_sf"/>
</dbReference>
<organism evidence="2 3">
    <name type="scientific">Pristionchus entomophagus</name>
    <dbReference type="NCBI Taxonomy" id="358040"/>
    <lineage>
        <taxon>Eukaryota</taxon>
        <taxon>Metazoa</taxon>
        <taxon>Ecdysozoa</taxon>
        <taxon>Nematoda</taxon>
        <taxon>Chromadorea</taxon>
        <taxon>Rhabditida</taxon>
        <taxon>Rhabditina</taxon>
        <taxon>Diplogasteromorpha</taxon>
        <taxon>Diplogasteroidea</taxon>
        <taxon>Neodiplogasteridae</taxon>
        <taxon>Pristionchus</taxon>
    </lineage>
</organism>
<proteinExistence type="predicted"/>
<evidence type="ECO:0000313" key="3">
    <source>
        <dbReference type="Proteomes" id="UP001432027"/>
    </source>
</evidence>
<reference evidence="2" key="1">
    <citation type="submission" date="2023-10" db="EMBL/GenBank/DDBJ databases">
        <title>Genome assembly of Pristionchus species.</title>
        <authorList>
            <person name="Yoshida K."/>
            <person name="Sommer R.J."/>
        </authorList>
    </citation>
    <scope>NUCLEOTIDE SEQUENCE</scope>
    <source>
        <strain evidence="2">RS0144</strain>
    </source>
</reference>
<protein>
    <recommendedName>
        <fullName evidence="1">F-box domain-containing protein</fullName>
    </recommendedName>
</protein>
<evidence type="ECO:0000313" key="2">
    <source>
        <dbReference type="EMBL" id="GMT07212.1"/>
    </source>
</evidence>
<dbReference type="SUPFAM" id="SSF81383">
    <property type="entry name" value="F-box domain"/>
    <property type="match status" value="1"/>
</dbReference>
<gene>
    <name evidence="2" type="ORF">PENTCL1PPCAC_29386</name>
</gene>
<dbReference type="PROSITE" id="PS50181">
    <property type="entry name" value="FBOX"/>
    <property type="match status" value="1"/>
</dbReference>
<name>A0AAV5ULN0_9BILA</name>
<dbReference type="SMART" id="SM00256">
    <property type="entry name" value="FBOX"/>
    <property type="match status" value="1"/>
</dbReference>
<keyword evidence="3" id="KW-1185">Reference proteome</keyword>
<dbReference type="EMBL" id="BTSX01000006">
    <property type="protein sequence ID" value="GMT07212.1"/>
    <property type="molecule type" value="Genomic_DNA"/>
</dbReference>
<dbReference type="Proteomes" id="UP001432027">
    <property type="component" value="Unassembled WGS sequence"/>
</dbReference>
<dbReference type="InterPro" id="IPR001810">
    <property type="entry name" value="F-box_dom"/>
</dbReference>
<feature type="domain" description="F-box" evidence="1">
    <location>
        <begin position="108"/>
        <end position="154"/>
    </location>
</feature>
<accession>A0AAV5ULN0</accession>
<evidence type="ECO:0000259" key="1">
    <source>
        <dbReference type="PROSITE" id="PS50181"/>
    </source>
</evidence>
<comment type="caution">
    <text evidence="2">The sequence shown here is derived from an EMBL/GenBank/DDBJ whole genome shotgun (WGS) entry which is preliminary data.</text>
</comment>